<dbReference type="PROSITE" id="PS51257">
    <property type="entry name" value="PROKAR_LIPOPROTEIN"/>
    <property type="match status" value="1"/>
</dbReference>
<dbReference type="EMBL" id="AQHY01000039">
    <property type="protein sequence ID" value="EOA52618.1"/>
    <property type="molecule type" value="Genomic_DNA"/>
</dbReference>
<organism evidence="2 3">
    <name type="scientific">Phocaeicola massiliensis B84634 = Timone 84634 = DSM 17679 = JCM 13223</name>
    <dbReference type="NCBI Taxonomy" id="1121098"/>
    <lineage>
        <taxon>Bacteria</taxon>
        <taxon>Pseudomonadati</taxon>
        <taxon>Bacteroidota</taxon>
        <taxon>Bacteroidia</taxon>
        <taxon>Bacteroidales</taxon>
        <taxon>Bacteroidaceae</taxon>
        <taxon>Phocaeicola</taxon>
    </lineage>
</organism>
<gene>
    <name evidence="2" type="ORF">HMPREF1534_03267</name>
</gene>
<evidence type="ECO:0008006" key="4">
    <source>
        <dbReference type="Google" id="ProtNLM"/>
    </source>
</evidence>
<evidence type="ECO:0000313" key="3">
    <source>
        <dbReference type="Proteomes" id="UP000017831"/>
    </source>
</evidence>
<reference evidence="2 3" key="1">
    <citation type="submission" date="2013-04" db="EMBL/GenBank/DDBJ databases">
        <title>The Genome Sequence of Bacteroides massiliensis DSM 17679.</title>
        <authorList>
            <consortium name="The Broad Institute Genomics Platform"/>
            <person name="Earl A."/>
            <person name="Ward D."/>
            <person name="Feldgarden M."/>
            <person name="Gevers D."/>
            <person name="Martens E."/>
            <person name="Fenner L."/>
            <person name="Roux V."/>
            <person name="Mallet M.N."/>
            <person name="Raoult D."/>
            <person name="Walker B."/>
            <person name="Young S."/>
            <person name="Zeng Q."/>
            <person name="Gargeya S."/>
            <person name="Fitzgerald M."/>
            <person name="Haas B."/>
            <person name="Abouelleil A."/>
            <person name="Allen A.W."/>
            <person name="Alvarado L."/>
            <person name="Arachchi H.M."/>
            <person name="Berlin A.M."/>
            <person name="Chapman S.B."/>
            <person name="Gainer-Dewar J."/>
            <person name="Goldberg J."/>
            <person name="Griggs A."/>
            <person name="Gujja S."/>
            <person name="Hansen M."/>
            <person name="Howarth C."/>
            <person name="Imamovic A."/>
            <person name="Ireland A."/>
            <person name="Larimer J."/>
            <person name="McCowan C."/>
            <person name="Murphy C."/>
            <person name="Pearson M."/>
            <person name="Poon T.W."/>
            <person name="Priest M."/>
            <person name="Roberts A."/>
            <person name="Saif S."/>
            <person name="Shea T."/>
            <person name="Sisk P."/>
            <person name="Sykes S."/>
            <person name="Wortman J."/>
            <person name="Nusbaum C."/>
            <person name="Birren B."/>
        </authorList>
    </citation>
    <scope>NUCLEOTIDE SEQUENCE [LARGE SCALE GENOMIC DNA]</scope>
    <source>
        <strain evidence="3">B84634 / Timone 84634 / DSM 17679 / JCM 13223</strain>
    </source>
</reference>
<evidence type="ECO:0000313" key="2">
    <source>
        <dbReference type="EMBL" id="EOA52618.1"/>
    </source>
</evidence>
<dbReference type="AlphaFoldDB" id="U6RBR0"/>
<dbReference type="HOGENOM" id="CLU_047524_0_0_10"/>
<keyword evidence="3" id="KW-1185">Reference proteome</keyword>
<dbReference type="InterPro" id="IPR025401">
    <property type="entry name" value="DUF4374"/>
</dbReference>
<name>U6RBR0_9BACT</name>
<protein>
    <recommendedName>
        <fullName evidence="4">DUF4374 domain-containing protein</fullName>
    </recommendedName>
</protein>
<feature type="signal peptide" evidence="1">
    <location>
        <begin position="1"/>
        <end position="24"/>
    </location>
</feature>
<dbReference type="GeneID" id="60060876"/>
<keyword evidence="1" id="KW-0732">Signal</keyword>
<dbReference type="RefSeq" id="WP_005943720.1">
    <property type="nucleotide sequence ID" value="NZ_KB890331.1"/>
</dbReference>
<comment type="caution">
    <text evidence="2">The sequence shown here is derived from an EMBL/GenBank/DDBJ whole genome shotgun (WGS) entry which is preliminary data.</text>
</comment>
<dbReference type="Pfam" id="PF14298">
    <property type="entry name" value="DUF4374"/>
    <property type="match status" value="1"/>
</dbReference>
<dbReference type="Proteomes" id="UP000017831">
    <property type="component" value="Unassembled WGS sequence"/>
</dbReference>
<dbReference type="OrthoDB" id="738440at2"/>
<feature type="chain" id="PRO_5004676446" description="DUF4374 domain-containing protein" evidence="1">
    <location>
        <begin position="25"/>
        <end position="461"/>
    </location>
</feature>
<sequence>MNRKFLFWSVVMACCAGSVLTSCSDDTVPENSTPDAPGTGAGTYVVAATVDGVNYLLTAESLDEGSVTVKNNGLETETGTYWVFHNNDYLFRLVYNKGGDGTGSSYILNSNNKLEEHLSYAFKRITTYGTWGDNVITASTGDTDRTDAGGYAEQGILVNYLNSLDGTTSTKTYPCENYLGNGEYVTFSGFVQANGKLYTSVIPMGMSQYGVKAFPDKVTDPQLVATVAGGSGSGAYKEGSIPSTQYPDHAYVAIYSGNDFSSTPTIVATDKIGFASGRMRSQYYQTIWAADNGDLYVFSPGYGRLTTSSDDLKRVQGTLPSGVMRIKAGETSFDDTYYVNLEELGNKHPMYKCWHITEDYFLLQMYTRGLQSKGEYTTELAVFKGEDRTLKPVTGLPSEDVLSAYGNIPYNENGYIYMPVSTTDGSTPALYKIDPRTATATKGLTIIAESVSTVGKLTSQK</sequence>
<dbReference type="STRING" id="1121098.HMPREF1534_03267"/>
<dbReference type="PATRIC" id="fig|1121098.3.peg.3314"/>
<proteinExistence type="predicted"/>
<dbReference type="eggNOG" id="COG4166">
    <property type="taxonomic scope" value="Bacteria"/>
</dbReference>
<accession>U6RBR0</accession>
<evidence type="ECO:0000256" key="1">
    <source>
        <dbReference type="SAM" id="SignalP"/>
    </source>
</evidence>